<dbReference type="Pfam" id="PF24883">
    <property type="entry name" value="NPHP3_N"/>
    <property type="match status" value="1"/>
</dbReference>
<evidence type="ECO:0000313" key="3">
    <source>
        <dbReference type="EMBL" id="KAF2722764.1"/>
    </source>
</evidence>
<dbReference type="Gene3D" id="3.40.50.300">
    <property type="entry name" value="P-loop containing nucleotide triphosphate hydrolases"/>
    <property type="match status" value="1"/>
</dbReference>
<dbReference type="SUPFAM" id="SSF52540">
    <property type="entry name" value="P-loop containing nucleoside triphosphate hydrolases"/>
    <property type="match status" value="1"/>
</dbReference>
<dbReference type="InterPro" id="IPR011990">
    <property type="entry name" value="TPR-like_helical_dom_sf"/>
</dbReference>
<dbReference type="EMBL" id="MU003780">
    <property type="protein sequence ID" value="KAF2722764.1"/>
    <property type="molecule type" value="Genomic_DNA"/>
</dbReference>
<reference evidence="3" key="1">
    <citation type="journal article" date="2020" name="Stud. Mycol.">
        <title>101 Dothideomycetes genomes: a test case for predicting lifestyles and emergence of pathogens.</title>
        <authorList>
            <person name="Haridas S."/>
            <person name="Albert R."/>
            <person name="Binder M."/>
            <person name="Bloem J."/>
            <person name="Labutti K."/>
            <person name="Salamov A."/>
            <person name="Andreopoulos B."/>
            <person name="Baker S."/>
            <person name="Barry K."/>
            <person name="Bills G."/>
            <person name="Bluhm B."/>
            <person name="Cannon C."/>
            <person name="Castanera R."/>
            <person name="Culley D."/>
            <person name="Daum C."/>
            <person name="Ezra D."/>
            <person name="Gonzalez J."/>
            <person name="Henrissat B."/>
            <person name="Kuo A."/>
            <person name="Liang C."/>
            <person name="Lipzen A."/>
            <person name="Lutzoni F."/>
            <person name="Magnuson J."/>
            <person name="Mondo S."/>
            <person name="Nolan M."/>
            <person name="Ohm R."/>
            <person name="Pangilinan J."/>
            <person name="Park H.-J."/>
            <person name="Ramirez L."/>
            <person name="Alfaro M."/>
            <person name="Sun H."/>
            <person name="Tritt A."/>
            <person name="Yoshinaga Y."/>
            <person name="Zwiers L.-H."/>
            <person name="Turgeon B."/>
            <person name="Goodwin S."/>
            <person name="Spatafora J."/>
            <person name="Crous P."/>
            <person name="Grigoriev I."/>
        </authorList>
    </citation>
    <scope>NUCLEOTIDE SEQUENCE</scope>
    <source>
        <strain evidence="3">CBS 116435</strain>
    </source>
</reference>
<evidence type="ECO:0000259" key="2">
    <source>
        <dbReference type="Pfam" id="PF24883"/>
    </source>
</evidence>
<proteinExistence type="predicted"/>
<dbReference type="Proteomes" id="UP000799441">
    <property type="component" value="Unassembled WGS sequence"/>
</dbReference>
<evidence type="ECO:0000313" key="4">
    <source>
        <dbReference type="Proteomes" id="UP000799441"/>
    </source>
</evidence>
<dbReference type="InterPro" id="IPR027417">
    <property type="entry name" value="P-loop_NTPase"/>
</dbReference>
<accession>A0A9P4QDD1</accession>
<evidence type="ECO:0000256" key="1">
    <source>
        <dbReference type="ARBA" id="ARBA00022737"/>
    </source>
</evidence>
<dbReference type="PANTHER" id="PTHR10039:SF9">
    <property type="entry name" value="NACHT DOMAIN PROTEIN (AFU_ORTHOLOGUE AFUA_2G01760)"/>
    <property type="match status" value="1"/>
</dbReference>
<dbReference type="InterPro" id="IPR056884">
    <property type="entry name" value="NPHP3-like_N"/>
</dbReference>
<comment type="caution">
    <text evidence="3">The sequence shown here is derived from an EMBL/GenBank/DDBJ whole genome shotgun (WGS) entry which is preliminary data.</text>
</comment>
<gene>
    <name evidence="3" type="ORF">K431DRAFT_221415</name>
</gene>
<feature type="domain" description="Nephrocystin 3-like N-terminal" evidence="2">
    <location>
        <begin position="259"/>
        <end position="418"/>
    </location>
</feature>
<name>A0A9P4QDD1_9PEZI</name>
<dbReference type="Gene3D" id="1.25.40.10">
    <property type="entry name" value="Tetratricopeptide repeat domain"/>
    <property type="match status" value="2"/>
</dbReference>
<sequence length="2024" mass="227458">MSGSTVGEVSTNHLLSNTAQVLEKRTTAELGMGVAQSISSLSFIELVEYLRAERLSSLPHKGSKWDNVLIKALYFAQQLHNFEVIIKGFGTDEASVPSLGYGFTRLLLELGHENASALDTAFDVLYKHSLEVSALLHRTEVLTVTTPQTREQLCLLYGDLLTLSSSVASRYYKVVHGMASPSTSLDINDVCGDVVRSFHERKSNVIELIWAHQANISGTNLDSDVSIQTLQRWLSPTDRLLTTISEDFSMHLEGQAEFTCLWFQKQLISFIQNSGKVMAITGPEGSGKTVLSASIAERLQRAIGRQQCATLYYSINSEVPSTANPINILKSLLRQLFNLRIGNMQTYHAVVRAYESSRFCHKPEEFVEHLWEALDECFKKPMDKAKEVVVLVNGLDAIKGGKTASQTFFEKLAETTCDGKAIKLIGLARTLSLPSGIDTTHVQVDASQIKEDLHAVILRGLLHCHNLTKRPGQEQEQIINKVAQASHGSFVVANLLAESLNRQKSSDDFSKLLKSLESAKPSTEDLVLSTTSWYELSDVSRMVLTWLVTAERPLATSEIQALLTAGVQDTSNAHKDVDIESSIEPLKAHLTFYGGIIRFKNHITQRIVTGLLDHNKITTPIKARHNDFLLRILNATKKGITEDGDPTFEESDPDTLESDLHKKPLVQYTLNYWTLLVTRIGESKLPQELSKALPTTAVFPMYERTLWSHHVPLIQLLEYTKVATNVRQATFKDSNYSVLQSRLNVAIVYELLQKPDEAAPIYFAITKIARSVMSEHHPLAIECGHRFLAITESKVTTSRTEIMTMREETIQILISLYERQFGNTSQQVIEMKTILAEFYTHIHEEQKATELYQQIKQTTIQLYGHSSNEARDASDHLKVVLGRAKTDKIQPRAETIFDEDDDEEDEAVVDIVDISHVDRLIAEAKTERQLVELWQKVALTCRSSNSLEWHERNIQVAQAYASHLSSHKRSTEASAVLASTAREYSSSQMMRSESIVNRLTEVAASLKTMKAYSAALSIFKRTAEYYSSHHKHESSQMIQIQREISAVSSEVIQSGSTQVSLEEVYRSLVTNETKTIDNKVMQLAHTIVTAYMEHSRLADATEMVLLALHRTWPSWLTIAPKDVVMPILFPNESIELVKLLAQCYIRMRHIETAEIVYSKLLHAVLSPKSPDFNLLKAIQQLLVDHYDRYNHSEKSITTLQKVLTVYKIHIAPDNDAVINILYDLGARTRKWARTYPFWIEYYRQIVSTLNKDSDVVHPRAFEATLIVAISYWDDRRYTEAVSIYGIIWNTFIQKQKQITEFTREDFVTEIYERYIASLEQTGASYDTIYQVSVRHRTTCITAFGAQSTTAARATVSLAEICASNESHSTEALKWYEDVHKHSNSVLSERKWQIADALTSLYSREVITQTSRSVDATTLESARARTSEQYASAVSKYGYAHESSLKSLHEVATLYHRQQKVDAIQKELTKATTEVITRETSADQMLQAAESIVQTYQACQMTSQCGSLVTELHRQIIAGDKRNVSKAGFDVTKSGKGALSLLVAMMCTLDASLSYSQLLAELSVEMALYESYRKVVDSNESLQIIIMNASTLRAFLTKTERTELVECLDNDISALFITRDGSKMELLSQKSARIFIVGIMEYLGVRRSKNFVKAVILASNHRLNQLIASEQYTEAYDIAKLSLTFALYYDGYNSPKGISYGFNLASTLVGIGTGKKTSNAELRKKMLQLSNEIVKKVLDVCKKQGISFGQIQLRELSRLVSLLGEQEDYETLEWLLTTLWNTREAQSTWPSQVLHTLARRLISARYLSGHPIKALRLCEDVAYNMRRTHGAGHPATREINLLLAQLYTSSGQYYLQNFGKDKSSHDLAAQYFAKALQVHEDMLCLLINDSDNDGHDDDDDVDSTGAILAAHGVQLGNGPHSQINGSNGATQIDQGASAREHVHLLKLAHQRLGSWPKSYGVYERLLGQVYEVYPAEMKDVARPDKWQVKGFGGGKAESDKDAFVKEGSWQLLDQKTADQHEMAYA</sequence>
<dbReference type="OrthoDB" id="2546325at2759"/>
<keyword evidence="1" id="KW-0677">Repeat</keyword>
<organism evidence="3 4">
    <name type="scientific">Polychaeton citri CBS 116435</name>
    <dbReference type="NCBI Taxonomy" id="1314669"/>
    <lineage>
        <taxon>Eukaryota</taxon>
        <taxon>Fungi</taxon>
        <taxon>Dikarya</taxon>
        <taxon>Ascomycota</taxon>
        <taxon>Pezizomycotina</taxon>
        <taxon>Dothideomycetes</taxon>
        <taxon>Dothideomycetidae</taxon>
        <taxon>Capnodiales</taxon>
        <taxon>Capnodiaceae</taxon>
        <taxon>Polychaeton</taxon>
    </lineage>
</organism>
<dbReference type="PANTHER" id="PTHR10039">
    <property type="entry name" value="AMELOGENIN"/>
    <property type="match status" value="1"/>
</dbReference>
<protein>
    <recommendedName>
        <fullName evidence="2">Nephrocystin 3-like N-terminal domain-containing protein</fullName>
    </recommendedName>
</protein>
<keyword evidence="4" id="KW-1185">Reference proteome</keyword>